<evidence type="ECO:0000256" key="10">
    <source>
        <dbReference type="SAM" id="MobiDB-lite"/>
    </source>
</evidence>
<feature type="compositionally biased region" description="Basic residues" evidence="10">
    <location>
        <begin position="362"/>
        <end position="378"/>
    </location>
</feature>
<dbReference type="InterPro" id="IPR036770">
    <property type="entry name" value="Ankyrin_rpt-contain_sf"/>
</dbReference>
<evidence type="ECO:0000256" key="2">
    <source>
        <dbReference type="ARBA" id="ARBA00023043"/>
    </source>
</evidence>
<feature type="repeat" description="ANK" evidence="8">
    <location>
        <begin position="74"/>
        <end position="106"/>
    </location>
</feature>
<feature type="region of interest" description="Disordered" evidence="10">
    <location>
        <begin position="277"/>
        <end position="383"/>
    </location>
</feature>
<evidence type="ECO:0000256" key="5">
    <source>
        <dbReference type="ARBA" id="ARBA00061836"/>
    </source>
</evidence>
<dbReference type="RefSeq" id="XP_029332652.1">
    <property type="nucleotide sequence ID" value="XM_029476792.1"/>
</dbReference>
<feature type="region of interest" description="Disordered" evidence="10">
    <location>
        <begin position="471"/>
        <end position="595"/>
    </location>
</feature>
<reference evidence="12" key="1">
    <citation type="submission" date="2025-08" db="UniProtKB">
        <authorList>
            <consortium name="RefSeq"/>
        </authorList>
    </citation>
    <scope>IDENTIFICATION</scope>
</reference>
<evidence type="ECO:0000256" key="1">
    <source>
        <dbReference type="ARBA" id="ARBA00022737"/>
    </source>
</evidence>
<dbReference type="Proteomes" id="UP000515126">
    <property type="component" value="Chromosome 4"/>
</dbReference>
<dbReference type="FunFam" id="1.25.40.20:FF:000357">
    <property type="entry name" value="ankyrin repeat domain-containing protein 6 isoform X1"/>
    <property type="match status" value="1"/>
</dbReference>
<protein>
    <recommendedName>
        <fullName evidence="6">Ankyrin repeat domain-containing protein 6</fullName>
    </recommendedName>
    <alternativeName>
        <fullName evidence="7">Diversin</fullName>
    </alternativeName>
</protein>
<evidence type="ECO:0000313" key="12">
    <source>
        <dbReference type="RefSeq" id="XP_029332652.1"/>
    </source>
</evidence>
<dbReference type="CTD" id="22881"/>
<evidence type="ECO:0000256" key="3">
    <source>
        <dbReference type="ARBA" id="ARBA00023054"/>
    </source>
</evidence>
<feature type="compositionally biased region" description="Polar residues" evidence="10">
    <location>
        <begin position="547"/>
        <end position="562"/>
    </location>
</feature>
<dbReference type="InterPro" id="IPR050889">
    <property type="entry name" value="Dendritic_Spine_Reg/Scaffold"/>
</dbReference>
<feature type="compositionally biased region" description="Low complexity" evidence="10">
    <location>
        <begin position="485"/>
        <end position="505"/>
    </location>
</feature>
<evidence type="ECO:0000256" key="9">
    <source>
        <dbReference type="SAM" id="Coils"/>
    </source>
</evidence>
<dbReference type="Gene3D" id="1.25.40.20">
    <property type="entry name" value="Ankyrin repeat-containing domain"/>
    <property type="match status" value="4"/>
</dbReference>
<feature type="compositionally biased region" description="Basic and acidic residues" evidence="10">
    <location>
        <begin position="280"/>
        <end position="296"/>
    </location>
</feature>
<keyword evidence="1" id="KW-0677">Repeat</keyword>
<proteinExistence type="predicted"/>
<evidence type="ECO:0000256" key="7">
    <source>
        <dbReference type="ARBA" id="ARBA00081295"/>
    </source>
</evidence>
<name>A0A6P7QWE5_MUSCR</name>
<comment type="subunit">
    <text evidence="5">Interacts with AXN1, AXN2 and CSNK1E/CKI-epsilon.</text>
</comment>
<evidence type="ECO:0000256" key="4">
    <source>
        <dbReference type="ARBA" id="ARBA00056242"/>
    </source>
</evidence>
<dbReference type="GeneID" id="110293132"/>
<sequence length="661" mass="72315">MSQQDAVAVLSERLLIAAYKGQTENVVQLINKGAKVAVTKHGRTPLHLAANKGHLSVVQILLKAGCDLDVQDDGDQTALHRATVVGNTEILTALIREGCALDRQDKDGNTALHEAAWHGFSQSAKLLVKAGANVLARNKAGNTALHLACQNSHSQSTRILLLGGSRADLKNNAGDTCLHVAARYNHLSVIRLLLSAFCSVHEKNQAGDTALHVAAALNHKKVVKVLLEAGADTTIVNNAGQTPLETARYHNNPEVALLLTKAPQILRFSRGRSLRKRRERLKEERRAQSVPRDEVAQSKGSVSAGDTPSSEQAVPQKEEARRDCPPASQEPRKDERRRKSRPEVSALSDPTPAADQQPGHQKNLHSHHHPKKKSRHRCWSPPPPHGFRAYQLYTLYRGEDGKVMQMCVLDKLMVERLSAERTECMNRLQQHAAAEKQEGEKRQMSLVDELKAWCMLKIQSLELRLSGESRTFRAKSTPSPSDSTPAVDQPVVAAGPGAASDSSSQVVRPKDKALNASAAHSHQQELPLSDCTGSGLRKIKAPGASRCDQQTGSCVNRGTQTKKSGRSGQTKHRGQQPTASSPSGQQPSAASGDVRDASQALELTQYFFEAVSAQMEKWYERKIEEARSQASQKAQQDEATLKEHIRSLEEELARLRTKVQK</sequence>
<feature type="compositionally biased region" description="Low complexity" evidence="10">
    <location>
        <begin position="575"/>
        <end position="592"/>
    </location>
</feature>
<feature type="repeat" description="ANK" evidence="8">
    <location>
        <begin position="140"/>
        <end position="172"/>
    </location>
</feature>
<dbReference type="InterPro" id="IPR002110">
    <property type="entry name" value="Ankyrin_rpt"/>
</dbReference>
<dbReference type="PRINTS" id="PR01415">
    <property type="entry name" value="ANKYRIN"/>
</dbReference>
<keyword evidence="2 8" id="KW-0040">ANK repeat</keyword>
<feature type="repeat" description="ANK" evidence="8">
    <location>
        <begin position="41"/>
        <end position="73"/>
    </location>
</feature>
<evidence type="ECO:0000256" key="8">
    <source>
        <dbReference type="PROSITE-ProRule" id="PRU00023"/>
    </source>
</evidence>
<feature type="repeat" description="ANK" evidence="8">
    <location>
        <begin position="206"/>
        <end position="238"/>
    </location>
</feature>
<feature type="repeat" description="ANK" evidence="8">
    <location>
        <begin position="107"/>
        <end position="139"/>
    </location>
</feature>
<keyword evidence="11" id="KW-1185">Reference proteome</keyword>
<dbReference type="Pfam" id="PF13637">
    <property type="entry name" value="Ank_4"/>
    <property type="match status" value="1"/>
</dbReference>
<dbReference type="SMART" id="SM00248">
    <property type="entry name" value="ANK"/>
    <property type="match status" value="8"/>
</dbReference>
<feature type="repeat" description="ANK" evidence="8">
    <location>
        <begin position="173"/>
        <end position="205"/>
    </location>
</feature>
<evidence type="ECO:0000313" key="11">
    <source>
        <dbReference type="Proteomes" id="UP000515126"/>
    </source>
</evidence>
<keyword evidence="3 9" id="KW-0175">Coiled coil</keyword>
<dbReference type="PANTHER" id="PTHR24166">
    <property type="entry name" value="ROLLING PEBBLES, ISOFORM B"/>
    <property type="match status" value="1"/>
</dbReference>
<comment type="function">
    <text evidence="4">Recruits CKI-epsilon to the beta-catenin degradation complex that consists of AXN1 or AXN2 and GSK3-beta and allows efficient phosphorylation of beta-catenin, thereby inhibiting beta-catenin/Tcf signals.</text>
</comment>
<feature type="compositionally biased region" description="Basic residues" evidence="10">
    <location>
        <begin position="563"/>
        <end position="574"/>
    </location>
</feature>
<accession>A0A6P7QWE5</accession>
<feature type="compositionally biased region" description="Polar residues" evidence="10">
    <location>
        <begin position="298"/>
        <end position="313"/>
    </location>
</feature>
<evidence type="ECO:0000256" key="6">
    <source>
        <dbReference type="ARBA" id="ARBA00067928"/>
    </source>
</evidence>
<dbReference type="PROSITE" id="PS50297">
    <property type="entry name" value="ANK_REP_REGION"/>
    <property type="match status" value="6"/>
</dbReference>
<feature type="coiled-coil region" evidence="9">
    <location>
        <begin position="631"/>
        <end position="658"/>
    </location>
</feature>
<feature type="compositionally biased region" description="Polar residues" evidence="10">
    <location>
        <begin position="474"/>
        <end position="484"/>
    </location>
</feature>
<dbReference type="SUPFAM" id="SSF48403">
    <property type="entry name" value="Ankyrin repeat"/>
    <property type="match status" value="1"/>
</dbReference>
<dbReference type="Pfam" id="PF00023">
    <property type="entry name" value="Ank"/>
    <property type="match status" value="1"/>
</dbReference>
<dbReference type="AlphaFoldDB" id="A0A6P7QWE5"/>
<dbReference type="Pfam" id="PF12796">
    <property type="entry name" value="Ank_2"/>
    <property type="match status" value="2"/>
</dbReference>
<gene>
    <name evidence="12" type="primary">Ankrd6</name>
</gene>
<dbReference type="FunFam" id="1.25.40.20:FF:000293">
    <property type="entry name" value="Ankyrin repeat domain-containing protein 6"/>
    <property type="match status" value="1"/>
</dbReference>
<dbReference type="PANTHER" id="PTHR24166:SF48">
    <property type="entry name" value="PROTEIN VAPYRIN"/>
    <property type="match status" value="1"/>
</dbReference>
<dbReference type="FunFam" id="1.25.40.20:FF:000370">
    <property type="entry name" value="Ankyrin repeat domain-containing protein 6"/>
    <property type="match status" value="1"/>
</dbReference>
<dbReference type="PROSITE" id="PS50088">
    <property type="entry name" value="ANK_REPEAT"/>
    <property type="match status" value="6"/>
</dbReference>
<feature type="compositionally biased region" description="Basic and acidic residues" evidence="10">
    <location>
        <begin position="316"/>
        <end position="334"/>
    </location>
</feature>
<organism evidence="11 12">
    <name type="scientific">Mus caroli</name>
    <name type="common">Ryukyu mouse</name>
    <name type="synonym">Ricefield mouse</name>
    <dbReference type="NCBI Taxonomy" id="10089"/>
    <lineage>
        <taxon>Eukaryota</taxon>
        <taxon>Metazoa</taxon>
        <taxon>Chordata</taxon>
        <taxon>Craniata</taxon>
        <taxon>Vertebrata</taxon>
        <taxon>Euteleostomi</taxon>
        <taxon>Mammalia</taxon>
        <taxon>Eutheria</taxon>
        <taxon>Euarchontoglires</taxon>
        <taxon>Glires</taxon>
        <taxon>Rodentia</taxon>
        <taxon>Myomorpha</taxon>
        <taxon>Muroidea</taxon>
        <taxon>Muridae</taxon>
        <taxon>Murinae</taxon>
        <taxon>Mus</taxon>
        <taxon>Mus</taxon>
    </lineage>
</organism>